<sequence>MTSMLKKSLNKLALGGPLKALTPTVDLHDIYLYAESNFVPSSRSQSRQVSSTFTGFTPRTSTSTPAPPIPQLEEIEADEVYGIEVLSLVLPACPCEQFYDRLVALHDVCRSTPGVLPLGRLLDFHRQTTLPLLGHEMISNTGSDQATLRAVESCLAPDYLRTTLVRLEVLDAIAAKFEEVVGIKSGYGSGWITNRVPSAGKSDDEWSGANSSVVW</sequence>
<reference evidence="2 3" key="1">
    <citation type="journal article" date="2011" name="J. Gen. Appl. Microbiol.">
        <title>Draft genome sequencing of the enigmatic yeast Saitoella complicata.</title>
        <authorList>
            <person name="Nishida H."/>
            <person name="Hamamoto M."/>
            <person name="Sugiyama J."/>
        </authorList>
    </citation>
    <scope>NUCLEOTIDE SEQUENCE [LARGE SCALE GENOMIC DNA]</scope>
    <source>
        <strain evidence="2 3">NRRL Y-17804</strain>
    </source>
</reference>
<evidence type="ECO:0000313" key="2">
    <source>
        <dbReference type="EMBL" id="GAO52641.1"/>
    </source>
</evidence>
<feature type="compositionally biased region" description="Low complexity" evidence="1">
    <location>
        <begin position="45"/>
        <end position="64"/>
    </location>
</feature>
<name>A0A0E9NSJ5_SAICN</name>
<reference evidence="2 3" key="2">
    <citation type="journal article" date="2014" name="J. Gen. Appl. Microbiol.">
        <title>The early diverging ascomycetous budding yeast Saitoella complicata has three histone deacetylases belonging to the Clr6, Hos2, and Rpd3 lineages.</title>
        <authorList>
            <person name="Nishida H."/>
            <person name="Matsumoto T."/>
            <person name="Kondo S."/>
            <person name="Hamamoto M."/>
            <person name="Yoshikawa H."/>
        </authorList>
    </citation>
    <scope>NUCLEOTIDE SEQUENCE [LARGE SCALE GENOMIC DNA]</scope>
    <source>
        <strain evidence="2 3">NRRL Y-17804</strain>
    </source>
</reference>
<gene>
    <name evidence="2" type="ORF">G7K_6713-t1</name>
</gene>
<accession>A0A0E9NSJ5</accession>
<evidence type="ECO:0000313" key="3">
    <source>
        <dbReference type="Proteomes" id="UP000033140"/>
    </source>
</evidence>
<feature type="region of interest" description="Disordered" evidence="1">
    <location>
        <begin position="45"/>
        <end position="70"/>
    </location>
</feature>
<comment type="caution">
    <text evidence="2">The sequence shown here is derived from an EMBL/GenBank/DDBJ whole genome shotgun (WGS) entry which is preliminary data.</text>
</comment>
<proteinExistence type="predicted"/>
<organism evidence="2 3">
    <name type="scientific">Saitoella complicata (strain BCRC 22490 / CBS 7301 / JCM 7358 / NBRC 10748 / NRRL Y-17804)</name>
    <dbReference type="NCBI Taxonomy" id="698492"/>
    <lineage>
        <taxon>Eukaryota</taxon>
        <taxon>Fungi</taxon>
        <taxon>Dikarya</taxon>
        <taxon>Ascomycota</taxon>
        <taxon>Taphrinomycotina</taxon>
        <taxon>Taphrinomycotina incertae sedis</taxon>
        <taxon>Saitoella</taxon>
    </lineage>
</organism>
<keyword evidence="3" id="KW-1185">Reference proteome</keyword>
<reference evidence="2 3" key="3">
    <citation type="journal article" date="2015" name="Genome Announc.">
        <title>Draft Genome Sequence of the Archiascomycetous Yeast Saitoella complicata.</title>
        <authorList>
            <person name="Yamauchi K."/>
            <person name="Kondo S."/>
            <person name="Hamamoto M."/>
            <person name="Takahashi Y."/>
            <person name="Ogura Y."/>
            <person name="Hayashi T."/>
            <person name="Nishida H."/>
        </authorList>
    </citation>
    <scope>NUCLEOTIDE SEQUENCE [LARGE SCALE GENOMIC DNA]</scope>
    <source>
        <strain evidence="2 3">NRRL Y-17804</strain>
    </source>
</reference>
<dbReference type="EMBL" id="BACD03000078">
    <property type="protein sequence ID" value="GAO52641.1"/>
    <property type="molecule type" value="Genomic_DNA"/>
</dbReference>
<protein>
    <submittedName>
        <fullName evidence="2">Uncharacterized protein</fullName>
    </submittedName>
</protein>
<evidence type="ECO:0000256" key="1">
    <source>
        <dbReference type="SAM" id="MobiDB-lite"/>
    </source>
</evidence>
<dbReference type="Proteomes" id="UP000033140">
    <property type="component" value="Unassembled WGS sequence"/>
</dbReference>
<dbReference type="AlphaFoldDB" id="A0A0E9NSJ5"/>